<evidence type="ECO:0000256" key="8">
    <source>
        <dbReference type="ARBA" id="ARBA00022989"/>
    </source>
</evidence>
<organism evidence="14">
    <name type="scientific">Prolachesilla sp. GRAspLA</name>
    <dbReference type="NCBI Taxonomy" id="2597032"/>
    <lineage>
        <taxon>Eukaryota</taxon>
        <taxon>Metazoa</taxon>
        <taxon>Ecdysozoa</taxon>
        <taxon>Arthropoda</taxon>
        <taxon>Hexapoda</taxon>
        <taxon>Insecta</taxon>
        <taxon>Pterygota</taxon>
        <taxon>Neoptera</taxon>
        <taxon>Paraneoptera</taxon>
        <taxon>Psocodea</taxon>
        <taxon>Psocomorpha</taxon>
        <taxon>Homilopsocidea</taxon>
        <taxon>Lachesilloidea</taxon>
        <taxon>Lachesillidae</taxon>
        <taxon>Prolachesilla</taxon>
    </lineage>
</organism>
<geneLocation type="mitochondrion" evidence="14"/>
<evidence type="ECO:0000256" key="13">
    <source>
        <dbReference type="SAM" id="Phobius"/>
    </source>
</evidence>
<evidence type="ECO:0000256" key="3">
    <source>
        <dbReference type="ARBA" id="ARBA00011291"/>
    </source>
</evidence>
<keyword evidence="4 12" id="KW-0813">Transport</keyword>
<evidence type="ECO:0000256" key="9">
    <source>
        <dbReference type="ARBA" id="ARBA00023065"/>
    </source>
</evidence>
<dbReference type="GO" id="GO:0045259">
    <property type="term" value="C:proton-transporting ATP synthase complex"/>
    <property type="evidence" value="ECO:0007669"/>
    <property type="project" value="UniProtKB-KW"/>
</dbReference>
<keyword evidence="5 12" id="KW-0138">CF(0)</keyword>
<keyword evidence="6 12" id="KW-0812">Transmembrane</keyword>
<dbReference type="InterPro" id="IPR001421">
    <property type="entry name" value="ATP8_metazoa"/>
</dbReference>
<reference evidence="14" key="1">
    <citation type="submission" date="2021-05" db="EMBL/GenBank/DDBJ databases">
        <title>Mitochondrial genomes within bark lice (Insecta: Psocodea: Psocomorpha) reveal novel gene rearrangements containing phylogenetic signal.</title>
        <authorList>
            <person name="Saenz Manchola O.F."/>
            <person name="Virrueta Herrera S."/>
            <person name="D'alessio L.M."/>
            <person name="Yoshizawa K."/>
            <person name="Garcia Aldrete A.N."/>
            <person name="Johnson K.P."/>
        </authorList>
    </citation>
    <scope>NUCLEOTIDE SEQUENCE</scope>
</reference>
<dbReference type="AlphaFoldDB" id="A0A8K1ZFI5"/>
<evidence type="ECO:0000256" key="4">
    <source>
        <dbReference type="ARBA" id="ARBA00022448"/>
    </source>
</evidence>
<evidence type="ECO:0000256" key="1">
    <source>
        <dbReference type="ARBA" id="ARBA00004304"/>
    </source>
</evidence>
<evidence type="ECO:0000313" key="14">
    <source>
        <dbReference type="EMBL" id="UGS80285.1"/>
    </source>
</evidence>
<protein>
    <recommendedName>
        <fullName evidence="12">ATP synthase complex subunit 8</fullName>
    </recommendedName>
</protein>
<accession>A0A8K1ZFI5</accession>
<evidence type="ECO:0000256" key="11">
    <source>
        <dbReference type="ARBA" id="ARBA00023136"/>
    </source>
</evidence>
<keyword evidence="10 12" id="KW-0496">Mitochondrion</keyword>
<comment type="subcellular location">
    <subcellularLocation>
        <location evidence="1 12">Mitochondrion membrane</location>
        <topology evidence="1 12">Single-pass membrane protein</topology>
    </subcellularLocation>
</comment>
<evidence type="ECO:0000256" key="7">
    <source>
        <dbReference type="ARBA" id="ARBA00022781"/>
    </source>
</evidence>
<feature type="transmembrane region" description="Helical" evidence="13">
    <location>
        <begin position="6"/>
        <end position="30"/>
    </location>
</feature>
<evidence type="ECO:0000256" key="10">
    <source>
        <dbReference type="ARBA" id="ARBA00023128"/>
    </source>
</evidence>
<comment type="subunit">
    <text evidence="3">F-type ATPases have 2 components, CF(1) - the catalytic core - and CF(0) - the membrane proton channel.</text>
</comment>
<dbReference type="GO" id="GO:0015986">
    <property type="term" value="P:proton motive force-driven ATP synthesis"/>
    <property type="evidence" value="ECO:0007669"/>
    <property type="project" value="InterPro"/>
</dbReference>
<proteinExistence type="inferred from homology"/>
<sequence length="51" mass="6454">MPQMNPLWWVTLFTMFILILMMSNSMNYFYKNYKMIFSFKKSNKNSKNWKW</sequence>
<keyword evidence="8 13" id="KW-1133">Transmembrane helix</keyword>
<comment type="similarity">
    <text evidence="2 12">Belongs to the ATPase protein 8 family.</text>
</comment>
<keyword evidence="9 12" id="KW-0406">Ion transport</keyword>
<dbReference type="EMBL" id="MZ274191">
    <property type="protein sequence ID" value="UGS80285.1"/>
    <property type="molecule type" value="Genomic_DNA"/>
</dbReference>
<keyword evidence="11 13" id="KW-0472">Membrane</keyword>
<dbReference type="GO" id="GO:0031966">
    <property type="term" value="C:mitochondrial membrane"/>
    <property type="evidence" value="ECO:0007669"/>
    <property type="project" value="UniProtKB-SubCell"/>
</dbReference>
<dbReference type="GO" id="GO:0015078">
    <property type="term" value="F:proton transmembrane transporter activity"/>
    <property type="evidence" value="ECO:0007669"/>
    <property type="project" value="InterPro"/>
</dbReference>
<evidence type="ECO:0000256" key="12">
    <source>
        <dbReference type="RuleBase" id="RU003661"/>
    </source>
</evidence>
<evidence type="ECO:0000256" key="5">
    <source>
        <dbReference type="ARBA" id="ARBA00022547"/>
    </source>
</evidence>
<name>A0A8K1ZFI5_9NEOP</name>
<evidence type="ECO:0000256" key="2">
    <source>
        <dbReference type="ARBA" id="ARBA00008892"/>
    </source>
</evidence>
<evidence type="ECO:0000256" key="6">
    <source>
        <dbReference type="ARBA" id="ARBA00022692"/>
    </source>
</evidence>
<keyword evidence="7 12" id="KW-0375">Hydrogen ion transport</keyword>
<gene>
    <name evidence="14" type="primary">ATP8</name>
</gene>
<dbReference type="Pfam" id="PF00895">
    <property type="entry name" value="ATP-synt_8"/>
    <property type="match status" value="1"/>
</dbReference>